<dbReference type="Proteomes" id="UP000809273">
    <property type="component" value="Unassembled WGS sequence"/>
</dbReference>
<protein>
    <recommendedName>
        <fullName evidence="2">Universal stress protein</fullName>
    </recommendedName>
</protein>
<reference evidence="4" key="1">
    <citation type="journal article" date="2021" name="Environ. Microbiol.">
        <title>Genomic characterization of three novel Desulfobacterota classes expand the metabolic and phylogenetic diversity of the phylum.</title>
        <authorList>
            <person name="Murphy C.L."/>
            <person name="Biggerstaff J."/>
            <person name="Eichhorn A."/>
            <person name="Ewing E."/>
            <person name="Shahan R."/>
            <person name="Soriano D."/>
            <person name="Stewart S."/>
            <person name="VanMol K."/>
            <person name="Walker R."/>
            <person name="Walters P."/>
            <person name="Elshahed M.S."/>
            <person name="Youssef N.H."/>
        </authorList>
    </citation>
    <scope>NUCLEOTIDE SEQUENCE</scope>
    <source>
        <strain evidence="4">Zod_Metabat.24</strain>
    </source>
</reference>
<dbReference type="PIRSF" id="PIRSF006276">
    <property type="entry name" value="UspA"/>
    <property type="match status" value="1"/>
</dbReference>
<comment type="caution">
    <text evidence="4">The sequence shown here is derived from an EMBL/GenBank/DDBJ whole genome shotgun (WGS) entry which is preliminary data.</text>
</comment>
<evidence type="ECO:0000313" key="4">
    <source>
        <dbReference type="EMBL" id="MBN1572819.1"/>
    </source>
</evidence>
<dbReference type="PANTHER" id="PTHR46268:SF6">
    <property type="entry name" value="UNIVERSAL STRESS PROTEIN UP12"/>
    <property type="match status" value="1"/>
</dbReference>
<evidence type="ECO:0000313" key="5">
    <source>
        <dbReference type="Proteomes" id="UP000809273"/>
    </source>
</evidence>
<feature type="domain" description="UspA" evidence="3">
    <location>
        <begin position="4"/>
        <end position="145"/>
    </location>
</feature>
<name>A0A9D8KEV8_9DELT</name>
<sequence length="159" mass="17902">MLTIKKILCPVDFSEPSYEALRIAGELASNFSAELCVIHVVTENINFDGLVNILSLDVKSIQQRILEKYKKKLKKVIEKKVSMNVRVDPIVFEGNPAGDIVKIAELENPDIIVMATHGQTGWRHLVFGSVAEKVVRLTKYPVLTINAPQKQRRMMSQQS</sequence>
<dbReference type="AlphaFoldDB" id="A0A9D8KEV8"/>
<evidence type="ECO:0000259" key="3">
    <source>
        <dbReference type="Pfam" id="PF00582"/>
    </source>
</evidence>
<reference evidence="4" key="2">
    <citation type="submission" date="2021-01" db="EMBL/GenBank/DDBJ databases">
        <authorList>
            <person name="Hahn C.R."/>
            <person name="Youssef N.H."/>
            <person name="Elshahed M."/>
        </authorList>
    </citation>
    <scope>NUCLEOTIDE SEQUENCE</scope>
    <source>
        <strain evidence="4">Zod_Metabat.24</strain>
    </source>
</reference>
<dbReference type="Pfam" id="PF00582">
    <property type="entry name" value="Usp"/>
    <property type="match status" value="1"/>
</dbReference>
<dbReference type="InterPro" id="IPR006016">
    <property type="entry name" value="UspA"/>
</dbReference>
<gene>
    <name evidence="4" type="ORF">JW984_06435</name>
</gene>
<comment type="subcellular location">
    <subcellularLocation>
        <location evidence="2">Cytoplasm</location>
    </subcellularLocation>
</comment>
<organism evidence="4 5">
    <name type="scientific">Candidatus Zymogenus saltonus</name>
    <dbReference type="NCBI Taxonomy" id="2844893"/>
    <lineage>
        <taxon>Bacteria</taxon>
        <taxon>Deltaproteobacteria</taxon>
        <taxon>Candidatus Zymogenia</taxon>
        <taxon>Candidatus Zymogeniales</taxon>
        <taxon>Candidatus Zymogenaceae</taxon>
        <taxon>Candidatus Zymogenus</taxon>
    </lineage>
</organism>
<dbReference type="Gene3D" id="3.40.50.620">
    <property type="entry name" value="HUPs"/>
    <property type="match status" value="1"/>
</dbReference>
<dbReference type="EMBL" id="JAFGIX010000030">
    <property type="protein sequence ID" value="MBN1572819.1"/>
    <property type="molecule type" value="Genomic_DNA"/>
</dbReference>
<dbReference type="InterPro" id="IPR014729">
    <property type="entry name" value="Rossmann-like_a/b/a_fold"/>
</dbReference>
<accession>A0A9D8KEV8</accession>
<dbReference type="InterPro" id="IPR006015">
    <property type="entry name" value="Universal_stress_UspA"/>
</dbReference>
<dbReference type="PRINTS" id="PR01438">
    <property type="entry name" value="UNVRSLSTRESS"/>
</dbReference>
<comment type="similarity">
    <text evidence="1 2">Belongs to the universal stress protein A family.</text>
</comment>
<dbReference type="SUPFAM" id="SSF52402">
    <property type="entry name" value="Adenine nucleotide alpha hydrolases-like"/>
    <property type="match status" value="1"/>
</dbReference>
<dbReference type="GO" id="GO:0005737">
    <property type="term" value="C:cytoplasm"/>
    <property type="evidence" value="ECO:0007669"/>
    <property type="project" value="UniProtKB-SubCell"/>
</dbReference>
<keyword evidence="2" id="KW-0963">Cytoplasm</keyword>
<evidence type="ECO:0000256" key="2">
    <source>
        <dbReference type="PIRNR" id="PIRNR006276"/>
    </source>
</evidence>
<dbReference type="CDD" id="cd00293">
    <property type="entry name" value="USP-like"/>
    <property type="match status" value="1"/>
</dbReference>
<evidence type="ECO:0000256" key="1">
    <source>
        <dbReference type="ARBA" id="ARBA00008791"/>
    </source>
</evidence>
<dbReference type="PANTHER" id="PTHR46268">
    <property type="entry name" value="STRESS RESPONSE PROTEIN NHAX"/>
    <property type="match status" value="1"/>
</dbReference>
<proteinExistence type="inferred from homology"/>